<organism evidence="10 11">
    <name type="scientific">Oryzias sinensis</name>
    <name type="common">Chinese medaka</name>
    <dbReference type="NCBI Taxonomy" id="183150"/>
    <lineage>
        <taxon>Eukaryota</taxon>
        <taxon>Metazoa</taxon>
        <taxon>Chordata</taxon>
        <taxon>Craniata</taxon>
        <taxon>Vertebrata</taxon>
        <taxon>Euteleostomi</taxon>
        <taxon>Actinopterygii</taxon>
        <taxon>Neopterygii</taxon>
        <taxon>Teleostei</taxon>
        <taxon>Neoteleostei</taxon>
        <taxon>Acanthomorphata</taxon>
        <taxon>Ovalentaria</taxon>
        <taxon>Atherinomorphae</taxon>
        <taxon>Beloniformes</taxon>
        <taxon>Adrianichthyidae</taxon>
        <taxon>Oryziinae</taxon>
        <taxon>Oryzias</taxon>
    </lineage>
</organism>
<comment type="subcellular location">
    <subcellularLocation>
        <location evidence="2">Cell membrane</location>
        <location evidence="2">Sarcolemma</location>
        <location evidence="2">T-tubule</location>
    </subcellularLocation>
    <subcellularLocation>
        <location evidence="1">Endoplasmic reticulum membrane</location>
        <topology evidence="1">Single-pass type III membrane protein</topology>
    </subcellularLocation>
    <subcellularLocation>
        <location evidence="4">Preautophagosomal structure membrane</location>
        <topology evidence="4">Single-pass type III membrane protein</topology>
    </subcellularLocation>
</comment>
<dbReference type="PANTHER" id="PTHR15048">
    <property type="entry name" value="STARCH-BINDING DOMAIN-CONTAINING PROTEIN 1"/>
    <property type="match status" value="1"/>
</dbReference>
<evidence type="ECO:0000256" key="3">
    <source>
        <dbReference type="ARBA" id="ARBA00053886"/>
    </source>
</evidence>
<protein>
    <recommendedName>
        <fullName evidence="6">Starch-binding domain-containing protein 1</fullName>
    </recommendedName>
    <alternativeName>
        <fullName evidence="7">Genethonin-1</fullName>
    </alternativeName>
    <alternativeName>
        <fullName evidence="8">Glycophagy cargo receptor stbd1</fullName>
    </alternativeName>
</protein>
<dbReference type="FunFam" id="2.60.40.10:FF:000552">
    <property type="entry name" value="Related to glucoamylase"/>
    <property type="match status" value="1"/>
</dbReference>
<sequence length="722" mass="80750">MCPLSFLCVDVSKEDLSNYEEAHLPEIPCSIRNRRTVCHKETLLHHPTEKVSAHQEMHTSTLSQRCRSMMEPSLQDSDKTLKDDWMTADVASVDHVEDELRSSKPVIGGPHQDESEVPKSQEDEILEMFVWDAETSQEKVLSSMTTTSSSVSDTGTGHCHNIEKSQETDQMLHDAKTSRESDLKEVACDADVVNSCQGQEVKCNTHHLECNRDKLKIKSPERFDQVTSSEFEIRKVIEEDVAQHLNDAAKVQNISPQQTATCRGWGIEMVSHDKQNHSVVAPFPLLLLQPTDLQSDHTCIVHPTHCLSQLVVGDERSLNWCKDTKLVPLCGKETRGEKNEDDTDPSMDHLVSSSYKVLEETYCEEANPGIPPEMGWIAGSFEEQKNNQMPSTDLPEFGTISNADEACQIGFEKDKLMCLSGAGRESGISSMTASLYLQEANYDPPTENVALSGTDLYPSFEEQTNAENTLFDGDKIAGEIRKDASNTSGTCLSMQHINGREQNVMDQFGEGEMLTIELKQGGIKKVENRENTGAVKANNGKTEIGIREATMDTEWMVDDEEAQPWVNPCDPIVVKHLQTTHRCYSSLSEVEVSSDNEVKQTNTLYFVGGNGEKSNKVVAVQPMSQFVDVTFHIHYVTQSLYQKVAITGNQQELGNWKGFVPLEKTKDGHWATVVSLPAESHVEWKFVVVDKGEVCRWEECGNRLLETGSGEDLLIQKWWGFL</sequence>
<evidence type="ECO:0000313" key="11">
    <source>
        <dbReference type="Proteomes" id="UP000694383"/>
    </source>
</evidence>
<comment type="function">
    <text evidence="3">Acts as a cargo receptor for glycogen. Delivers its cargo to an autophagic pathway called glycophagy, resulting in the transport of glycogen to lysosomes.</text>
</comment>
<evidence type="ECO:0000256" key="8">
    <source>
        <dbReference type="ARBA" id="ARBA00076001"/>
    </source>
</evidence>
<evidence type="ECO:0000256" key="5">
    <source>
        <dbReference type="ARBA" id="ARBA00062412"/>
    </source>
</evidence>
<dbReference type="GO" id="GO:0061723">
    <property type="term" value="P:glycophagy"/>
    <property type="evidence" value="ECO:0007669"/>
    <property type="project" value="UniProtKB-ARBA"/>
</dbReference>
<dbReference type="AlphaFoldDB" id="A0A8C7XS08"/>
<reference evidence="10" key="1">
    <citation type="submission" date="2025-08" db="UniProtKB">
        <authorList>
            <consortium name="Ensembl"/>
        </authorList>
    </citation>
    <scope>IDENTIFICATION</scope>
</reference>
<evidence type="ECO:0000256" key="4">
    <source>
        <dbReference type="ARBA" id="ARBA00060405"/>
    </source>
</evidence>
<dbReference type="SUPFAM" id="SSF49452">
    <property type="entry name" value="Starch-binding domain-like"/>
    <property type="match status" value="1"/>
</dbReference>
<evidence type="ECO:0000256" key="7">
    <source>
        <dbReference type="ARBA" id="ARBA00075794"/>
    </source>
</evidence>
<name>A0A8C7XS08_9TELE</name>
<dbReference type="InterPro" id="IPR013783">
    <property type="entry name" value="Ig-like_fold"/>
</dbReference>
<dbReference type="GO" id="GO:0030315">
    <property type="term" value="C:T-tubule"/>
    <property type="evidence" value="ECO:0007669"/>
    <property type="project" value="UniProtKB-SubCell"/>
</dbReference>
<dbReference type="GO" id="GO:0005789">
    <property type="term" value="C:endoplasmic reticulum membrane"/>
    <property type="evidence" value="ECO:0007669"/>
    <property type="project" value="UniProtKB-SubCell"/>
</dbReference>
<feature type="domain" description="CBM20" evidence="9">
    <location>
        <begin position="621"/>
        <end position="720"/>
    </location>
</feature>
<keyword evidence="11" id="KW-1185">Reference proteome</keyword>
<dbReference type="GO" id="GO:0034045">
    <property type="term" value="C:phagophore assembly site membrane"/>
    <property type="evidence" value="ECO:0007669"/>
    <property type="project" value="UniProtKB-SubCell"/>
</dbReference>
<dbReference type="Gene3D" id="2.60.40.10">
    <property type="entry name" value="Immunoglobulins"/>
    <property type="match status" value="1"/>
</dbReference>
<evidence type="ECO:0000256" key="1">
    <source>
        <dbReference type="ARBA" id="ARBA00004643"/>
    </source>
</evidence>
<evidence type="ECO:0000259" key="9">
    <source>
        <dbReference type="PROSITE" id="PS51166"/>
    </source>
</evidence>
<evidence type="ECO:0000256" key="2">
    <source>
        <dbReference type="ARBA" id="ARBA00024012"/>
    </source>
</evidence>
<accession>A0A8C7XS08</accession>
<dbReference type="PANTHER" id="PTHR15048:SF0">
    <property type="entry name" value="STARCH-BINDING DOMAIN-CONTAINING PROTEIN 1"/>
    <property type="match status" value="1"/>
</dbReference>
<dbReference type="PROSITE" id="PS51166">
    <property type="entry name" value="CBM20"/>
    <property type="match status" value="1"/>
</dbReference>
<dbReference type="InterPro" id="IPR002044">
    <property type="entry name" value="CBM20"/>
</dbReference>
<dbReference type="Ensembl" id="ENSOSIT00000017887.1">
    <property type="protein sequence ID" value="ENSOSIP00000016922.1"/>
    <property type="gene ID" value="ENSOSIG00000009272.1"/>
</dbReference>
<comment type="subunit">
    <text evidence="5">Interacts with the ATG8 family proteins GABARAP and GABARAPL1. Interacts with several glycogen-associated proteins, such as GYS2 (liver glycogen synthase), GDE (glycogen debranching enzyme), GBE1 (glycogen branching enzyme 1) and EPM2A (Laforin).</text>
</comment>
<dbReference type="InterPro" id="IPR013784">
    <property type="entry name" value="Carb-bd-like_fold"/>
</dbReference>
<dbReference type="SMART" id="SM01065">
    <property type="entry name" value="CBM_2"/>
    <property type="match status" value="1"/>
</dbReference>
<dbReference type="Proteomes" id="UP000694383">
    <property type="component" value="Unplaced"/>
</dbReference>
<dbReference type="GO" id="GO:2001070">
    <property type="term" value="F:starch binding"/>
    <property type="evidence" value="ECO:0007669"/>
    <property type="project" value="InterPro"/>
</dbReference>
<evidence type="ECO:0000313" key="10">
    <source>
        <dbReference type="Ensembl" id="ENSOSIP00000016922.1"/>
    </source>
</evidence>
<dbReference type="GeneTree" id="ENSGT00390000007731"/>
<dbReference type="Pfam" id="PF00686">
    <property type="entry name" value="CBM_20"/>
    <property type="match status" value="1"/>
</dbReference>
<proteinExistence type="predicted"/>
<reference evidence="10" key="2">
    <citation type="submission" date="2025-09" db="UniProtKB">
        <authorList>
            <consortium name="Ensembl"/>
        </authorList>
    </citation>
    <scope>IDENTIFICATION</scope>
</reference>
<evidence type="ECO:0000256" key="6">
    <source>
        <dbReference type="ARBA" id="ARBA00073038"/>
    </source>
</evidence>